<dbReference type="PANTHER" id="PTHR43049">
    <property type="entry name" value="EARLY ENDOSOME ANTIGEN"/>
    <property type="match status" value="1"/>
</dbReference>
<feature type="compositionally biased region" description="Basic and acidic residues" evidence="1">
    <location>
        <begin position="91"/>
        <end position="106"/>
    </location>
</feature>
<reference evidence="3 4" key="1">
    <citation type="journal article" date="2005" name="Nature">
        <title>The map-based sequence of the rice genome.</title>
        <authorList>
            <consortium name="International rice genome sequencing project (IRGSP)"/>
            <person name="Matsumoto T."/>
            <person name="Wu J."/>
            <person name="Kanamori H."/>
            <person name="Katayose Y."/>
            <person name="Fujisawa M."/>
            <person name="Namiki N."/>
            <person name="Mizuno H."/>
            <person name="Yamamoto K."/>
            <person name="Antonio B.A."/>
            <person name="Baba T."/>
            <person name="Sakata K."/>
            <person name="Nagamura Y."/>
            <person name="Aoki H."/>
            <person name="Arikawa K."/>
            <person name="Arita K."/>
            <person name="Bito T."/>
            <person name="Chiden Y."/>
            <person name="Fujitsuka N."/>
            <person name="Fukunaka R."/>
            <person name="Hamada M."/>
            <person name="Harada C."/>
            <person name="Hayashi A."/>
            <person name="Hijishita S."/>
            <person name="Honda M."/>
            <person name="Hosokawa S."/>
            <person name="Ichikawa Y."/>
            <person name="Idonuma A."/>
            <person name="Iijima M."/>
            <person name="Ikeda M."/>
            <person name="Ikeno M."/>
            <person name="Ito K."/>
            <person name="Ito S."/>
            <person name="Ito T."/>
            <person name="Ito Y."/>
            <person name="Ito Y."/>
            <person name="Iwabuchi A."/>
            <person name="Kamiya K."/>
            <person name="Karasawa W."/>
            <person name="Kurita K."/>
            <person name="Katagiri S."/>
            <person name="Kikuta A."/>
            <person name="Kobayashi H."/>
            <person name="Kobayashi N."/>
            <person name="Machita K."/>
            <person name="Maehara T."/>
            <person name="Masukawa M."/>
            <person name="Mizubayashi T."/>
            <person name="Mukai Y."/>
            <person name="Nagasaki H."/>
            <person name="Nagata Y."/>
            <person name="Naito S."/>
            <person name="Nakashima M."/>
            <person name="Nakama Y."/>
            <person name="Nakamichi Y."/>
            <person name="Nakamura M."/>
            <person name="Meguro A."/>
            <person name="Negishi M."/>
            <person name="Ohta I."/>
            <person name="Ohta T."/>
            <person name="Okamoto M."/>
            <person name="Ono N."/>
            <person name="Saji S."/>
            <person name="Sakaguchi M."/>
            <person name="Sakai K."/>
            <person name="Shibata M."/>
            <person name="Shimokawa T."/>
            <person name="Song J."/>
            <person name="Takazaki Y."/>
            <person name="Terasawa K."/>
            <person name="Tsugane M."/>
            <person name="Tsuji K."/>
            <person name="Ueda S."/>
            <person name="Waki K."/>
            <person name="Yamagata H."/>
            <person name="Yamamoto M."/>
            <person name="Yamamoto S."/>
            <person name="Yamane H."/>
            <person name="Yoshiki S."/>
            <person name="Yoshihara R."/>
            <person name="Yukawa K."/>
            <person name="Zhong H."/>
            <person name="Yano M."/>
            <person name="Yuan Q."/>
            <person name="Ouyang S."/>
            <person name="Liu J."/>
            <person name="Jones K.M."/>
            <person name="Gansberger K."/>
            <person name="Moffat K."/>
            <person name="Hill J."/>
            <person name="Bera J."/>
            <person name="Fadrosh D."/>
            <person name="Jin S."/>
            <person name="Johri S."/>
            <person name="Kim M."/>
            <person name="Overton L."/>
            <person name="Reardon M."/>
            <person name="Tsitrin T."/>
            <person name="Vuong H."/>
            <person name="Weaver B."/>
            <person name="Ciecko A."/>
            <person name="Tallon L."/>
            <person name="Jackson J."/>
            <person name="Pai G."/>
            <person name="Aken S.V."/>
            <person name="Utterback T."/>
            <person name="Reidmuller S."/>
            <person name="Feldblyum T."/>
            <person name="Hsiao J."/>
            <person name="Zismann V."/>
            <person name="Iobst S."/>
            <person name="de Vazeille A.R."/>
            <person name="Buell C.R."/>
            <person name="Ying K."/>
            <person name="Li Y."/>
            <person name="Lu T."/>
            <person name="Huang Y."/>
            <person name="Zhao Q."/>
            <person name="Feng Q."/>
            <person name="Zhang L."/>
            <person name="Zhu J."/>
            <person name="Weng Q."/>
            <person name="Mu J."/>
            <person name="Lu Y."/>
            <person name="Fan D."/>
            <person name="Liu Y."/>
            <person name="Guan J."/>
            <person name="Zhang Y."/>
            <person name="Yu S."/>
            <person name="Liu X."/>
            <person name="Zhang Y."/>
            <person name="Hong G."/>
            <person name="Han B."/>
            <person name="Choisne N."/>
            <person name="Demange N."/>
            <person name="Orjeda G."/>
            <person name="Samain S."/>
            <person name="Cattolico L."/>
            <person name="Pelletier E."/>
            <person name="Couloux A."/>
            <person name="Segurens B."/>
            <person name="Wincker P."/>
            <person name="D'Hont A."/>
            <person name="Scarpelli C."/>
            <person name="Weissenbach J."/>
            <person name="Salanoubat M."/>
            <person name="Quetier F."/>
            <person name="Yu Y."/>
            <person name="Kim H.R."/>
            <person name="Rambo T."/>
            <person name="Currie J."/>
            <person name="Collura K."/>
            <person name="Luo M."/>
            <person name="Yang T."/>
            <person name="Ammiraju J.S.S."/>
            <person name="Engler F."/>
            <person name="Soderlund C."/>
            <person name="Wing R.A."/>
            <person name="Palmer L.E."/>
            <person name="de la Bastide M."/>
            <person name="Spiegel L."/>
            <person name="Nascimento L."/>
            <person name="Zutavern T."/>
            <person name="O'Shaughnessy A."/>
            <person name="Dike S."/>
            <person name="Dedhia N."/>
            <person name="Preston R."/>
            <person name="Balija V."/>
            <person name="McCombie W.R."/>
            <person name="Chow T."/>
            <person name="Chen H."/>
            <person name="Chung M."/>
            <person name="Chen C."/>
            <person name="Shaw J."/>
            <person name="Wu H."/>
            <person name="Hsiao K."/>
            <person name="Chao Y."/>
            <person name="Chu M."/>
            <person name="Cheng C."/>
            <person name="Hour A."/>
            <person name="Lee P."/>
            <person name="Lin S."/>
            <person name="Lin Y."/>
            <person name="Liou J."/>
            <person name="Liu S."/>
            <person name="Hsing Y."/>
            <person name="Raghuvanshi S."/>
            <person name="Mohanty A."/>
            <person name="Bharti A.K."/>
            <person name="Gaur A."/>
            <person name="Gupta V."/>
            <person name="Kumar D."/>
            <person name="Ravi V."/>
            <person name="Vij S."/>
            <person name="Kapur A."/>
            <person name="Khurana P."/>
            <person name="Khurana P."/>
            <person name="Khurana J.P."/>
            <person name="Tyagi A.K."/>
            <person name="Gaikwad K."/>
            <person name="Singh A."/>
            <person name="Dalal V."/>
            <person name="Srivastava S."/>
            <person name="Dixit A."/>
            <person name="Pal A.K."/>
            <person name="Ghazi I.A."/>
            <person name="Yadav M."/>
            <person name="Pandit A."/>
            <person name="Bhargava A."/>
            <person name="Sureshbabu K."/>
            <person name="Batra K."/>
            <person name="Sharma T.R."/>
            <person name="Mohapatra T."/>
            <person name="Singh N.K."/>
            <person name="Messing J."/>
            <person name="Nelson A.B."/>
            <person name="Fuks G."/>
            <person name="Kavchok S."/>
            <person name="Keizer G."/>
            <person name="Linton E."/>
            <person name="Llaca V."/>
            <person name="Song R."/>
            <person name="Tanyolac B."/>
            <person name="Young S."/>
            <person name="Ho-Il K."/>
            <person name="Hahn J.H."/>
            <person name="Sangsakoo G."/>
            <person name="Vanavichit A."/>
            <person name="de Mattos Luiz.A.T."/>
            <person name="Zimmer P.D."/>
            <person name="Malone G."/>
            <person name="Dellagostin O."/>
            <person name="de Oliveira A.C."/>
            <person name="Bevan M."/>
            <person name="Bancroft I."/>
            <person name="Minx P."/>
            <person name="Cordum H."/>
            <person name="Wilson R."/>
            <person name="Cheng Z."/>
            <person name="Jin W."/>
            <person name="Jiang J."/>
            <person name="Leong S.A."/>
            <person name="Iwama H."/>
            <person name="Gojobori T."/>
            <person name="Itoh T."/>
            <person name="Niimura Y."/>
            <person name="Fujii Y."/>
            <person name="Habara T."/>
            <person name="Sakai H."/>
            <person name="Sato Y."/>
            <person name="Wilson G."/>
            <person name="Kumar K."/>
            <person name="McCouch S."/>
            <person name="Juretic N."/>
            <person name="Hoen D."/>
            <person name="Wright S."/>
            <person name="Bruskiewich R."/>
            <person name="Bureau T."/>
            <person name="Miyao A."/>
            <person name="Hirochika H."/>
            <person name="Nishikawa T."/>
            <person name="Kadowaki K."/>
            <person name="Sugiura M."/>
            <person name="Burr B."/>
            <person name="Sasaki T."/>
        </authorList>
    </citation>
    <scope>NUCLEOTIDE SEQUENCE [LARGE SCALE GENOMIC DNA]</scope>
    <source>
        <strain evidence="4">cv. Nipponbare</strain>
    </source>
</reference>
<dbReference type="OMA" id="PCSTIIP"/>
<evidence type="ECO:0000313" key="3">
    <source>
        <dbReference type="EMBL" id="BAF15778.1"/>
    </source>
</evidence>
<evidence type="ECO:0000313" key="4">
    <source>
        <dbReference type="Proteomes" id="UP000000763"/>
    </source>
</evidence>
<organism evidence="3 4">
    <name type="scientific">Oryza sativa subsp. japonica</name>
    <name type="common">Rice</name>
    <dbReference type="NCBI Taxonomy" id="39947"/>
    <lineage>
        <taxon>Eukaryota</taxon>
        <taxon>Viridiplantae</taxon>
        <taxon>Streptophyta</taxon>
        <taxon>Embryophyta</taxon>
        <taxon>Tracheophyta</taxon>
        <taxon>Spermatophyta</taxon>
        <taxon>Magnoliopsida</taxon>
        <taxon>Liliopsida</taxon>
        <taxon>Poales</taxon>
        <taxon>Poaceae</taxon>
        <taxon>BOP clade</taxon>
        <taxon>Oryzoideae</taxon>
        <taxon>Oryzeae</taxon>
        <taxon>Oryzinae</taxon>
        <taxon>Oryza</taxon>
        <taxon>Oryza sativa</taxon>
    </lineage>
</organism>
<keyword evidence="2" id="KW-1133">Transmembrane helix</keyword>
<protein>
    <submittedName>
        <fullName evidence="3">Os04g0614700 protein</fullName>
    </submittedName>
</protein>
<feature type="region of interest" description="Disordered" evidence="1">
    <location>
        <begin position="91"/>
        <end position="137"/>
    </location>
</feature>
<keyword evidence="2" id="KW-0812">Transmembrane</keyword>
<keyword evidence="2" id="KW-0472">Membrane</keyword>
<feature type="non-terminal residue" evidence="3">
    <location>
        <position position="1"/>
    </location>
</feature>
<feature type="transmembrane region" description="Helical" evidence="2">
    <location>
        <begin position="142"/>
        <end position="162"/>
    </location>
</feature>
<dbReference type="AlphaFoldDB" id="A0A0P0WEP2"/>
<proteinExistence type="predicted"/>
<dbReference type="Proteomes" id="UP000000763">
    <property type="component" value="Chromosome 4"/>
</dbReference>
<reference evidence="4" key="2">
    <citation type="journal article" date="2008" name="Nucleic Acids Res.">
        <title>The rice annotation project database (RAP-DB): 2008 update.</title>
        <authorList>
            <consortium name="The rice annotation project (RAP)"/>
        </authorList>
    </citation>
    <scope>GENOME REANNOTATION</scope>
    <source>
        <strain evidence="4">cv. Nipponbare</strain>
    </source>
</reference>
<dbReference type="EMBL" id="AP008210">
    <property type="protein sequence ID" value="BAF15778.1"/>
    <property type="molecule type" value="Genomic_DNA"/>
</dbReference>
<dbReference type="KEGG" id="dosa:Os04g0614700"/>
<evidence type="ECO:0000256" key="2">
    <source>
        <dbReference type="SAM" id="Phobius"/>
    </source>
</evidence>
<dbReference type="PANTHER" id="PTHR43049:SF1">
    <property type="entry name" value="EARLY ENDOSOME ANTIGEN"/>
    <property type="match status" value="1"/>
</dbReference>
<evidence type="ECO:0000256" key="1">
    <source>
        <dbReference type="SAM" id="MobiDB-lite"/>
    </source>
</evidence>
<sequence>EEQVSLREVQWEADQEHSVSELKAQRQYAAELEKQIGALTQQLQLVEKQYEQKVTEEREKLALVNTEVSKLTQKLSKSAEMEKKIEHLEQKLQAKDSVESTSRDFSLDSSTLPSKQRDRSLAPETTPPNPTQQQELREPSGIMAFKFILGVALLSVLIGVFLGKRY</sequence>
<name>A0A0P0WEP2_ORYSJ</name>
<dbReference type="Gramene" id="Os04t0614700-01">
    <property type="protein sequence ID" value="Os04t0614700-01"/>
    <property type="gene ID" value="Os04g0614700"/>
</dbReference>
<accession>A0A0P0WEP2</accession>
<dbReference type="SMR" id="A0A0P0WEP2"/>
<gene>
    <name evidence="3" type="ordered locus">Os04g0614700</name>
</gene>